<dbReference type="Proteomes" id="UP000766486">
    <property type="component" value="Unassembled WGS sequence"/>
</dbReference>
<sequence length="77" mass="8729">MGQHVDWLGHWATSQLPIRLTSNNILFDVTRFRPIFVQYAGSRSWMSNLGFTTLVEAKVNTSSGQKGFLPRNYKPSA</sequence>
<evidence type="ECO:0000313" key="2">
    <source>
        <dbReference type="Proteomes" id="UP000766486"/>
    </source>
</evidence>
<reference evidence="1 2" key="1">
    <citation type="submission" date="2019-06" db="EMBL/GenBank/DDBJ databases">
        <authorList>
            <person name="Broberg M."/>
        </authorList>
    </citation>
    <scope>NUCLEOTIDE SEQUENCE [LARGE SCALE GENOMIC DNA]</scope>
</reference>
<keyword evidence="2" id="KW-1185">Reference proteome</keyword>
<protein>
    <submittedName>
        <fullName evidence="1">Uncharacterized protein</fullName>
    </submittedName>
</protein>
<evidence type="ECO:0000313" key="1">
    <source>
        <dbReference type="EMBL" id="VUC26127.1"/>
    </source>
</evidence>
<gene>
    <name evidence="1" type="ORF">CLO192961_LOCUS183024</name>
</gene>
<dbReference type="EMBL" id="CABFNS010000743">
    <property type="protein sequence ID" value="VUC26127.1"/>
    <property type="molecule type" value="Genomic_DNA"/>
</dbReference>
<comment type="caution">
    <text evidence="1">The sequence shown here is derived from an EMBL/GenBank/DDBJ whole genome shotgun (WGS) entry which is preliminary data.</text>
</comment>
<accession>A0ABY6U7Q4</accession>
<organism evidence="1 2">
    <name type="scientific">Bionectria ochroleuca</name>
    <name type="common">Gliocladium roseum</name>
    <dbReference type="NCBI Taxonomy" id="29856"/>
    <lineage>
        <taxon>Eukaryota</taxon>
        <taxon>Fungi</taxon>
        <taxon>Dikarya</taxon>
        <taxon>Ascomycota</taxon>
        <taxon>Pezizomycotina</taxon>
        <taxon>Sordariomycetes</taxon>
        <taxon>Hypocreomycetidae</taxon>
        <taxon>Hypocreales</taxon>
        <taxon>Bionectriaceae</taxon>
        <taxon>Clonostachys</taxon>
    </lineage>
</organism>
<name>A0ABY6U7Q4_BIOOC</name>
<proteinExistence type="predicted"/>